<keyword evidence="4" id="KW-1185">Reference proteome</keyword>
<name>A0A7W4PLQ3_9PROT</name>
<organism evidence="3 4">
    <name type="scientific">Gluconacetobacter tumulisoli</name>
    <dbReference type="NCBI Taxonomy" id="1286189"/>
    <lineage>
        <taxon>Bacteria</taxon>
        <taxon>Pseudomonadati</taxon>
        <taxon>Pseudomonadota</taxon>
        <taxon>Alphaproteobacteria</taxon>
        <taxon>Acetobacterales</taxon>
        <taxon>Acetobacteraceae</taxon>
        <taxon>Gluconacetobacter</taxon>
    </lineage>
</organism>
<evidence type="ECO:0000313" key="3">
    <source>
        <dbReference type="EMBL" id="MBB2200874.1"/>
    </source>
</evidence>
<keyword evidence="2" id="KW-0732">Signal</keyword>
<protein>
    <recommendedName>
        <fullName evidence="5">Pentapeptide MXKDX repeat protein</fullName>
    </recommendedName>
</protein>
<feature type="compositionally biased region" description="Low complexity" evidence="1">
    <location>
        <begin position="96"/>
        <end position="107"/>
    </location>
</feature>
<comment type="caution">
    <text evidence="3">The sequence shown here is derived from an EMBL/GenBank/DDBJ whole genome shotgun (WGS) entry which is preliminary data.</text>
</comment>
<dbReference type="AlphaFoldDB" id="A0A7W4PLQ3"/>
<evidence type="ECO:0008006" key="5">
    <source>
        <dbReference type="Google" id="ProtNLM"/>
    </source>
</evidence>
<evidence type="ECO:0000256" key="2">
    <source>
        <dbReference type="SAM" id="SignalP"/>
    </source>
</evidence>
<feature type="region of interest" description="Disordered" evidence="1">
    <location>
        <begin position="21"/>
        <end position="113"/>
    </location>
</feature>
<feature type="chain" id="PRO_5030799100" description="Pentapeptide MXKDX repeat protein" evidence="2">
    <location>
        <begin position="24"/>
        <end position="113"/>
    </location>
</feature>
<reference evidence="3 4" key="1">
    <citation type="submission" date="2020-04" db="EMBL/GenBank/DDBJ databases">
        <title>Description of novel Gluconacetobacter.</title>
        <authorList>
            <person name="Sombolestani A."/>
        </authorList>
    </citation>
    <scope>NUCLEOTIDE SEQUENCE [LARGE SCALE GENOMIC DNA]</scope>
    <source>
        <strain evidence="3 4">LMG 27802</strain>
    </source>
</reference>
<proteinExistence type="predicted"/>
<sequence length="113" mass="11960">MFAMMVKRVLFTALLLTASAAHAGTQNDPDMSGMQGMAGMEGMSGMNHDRTQRDAKTKSTPSSGMNGMTMEGKTGNCMKMKGMDMSKTGCDGNGDGMKMPMGPQGMPDAVHER</sequence>
<dbReference type="EMBL" id="JABEQM010000003">
    <property type="protein sequence ID" value="MBB2200874.1"/>
    <property type="molecule type" value="Genomic_DNA"/>
</dbReference>
<evidence type="ECO:0000256" key="1">
    <source>
        <dbReference type="SAM" id="MobiDB-lite"/>
    </source>
</evidence>
<dbReference type="Proteomes" id="UP000578030">
    <property type="component" value="Unassembled WGS sequence"/>
</dbReference>
<gene>
    <name evidence="3" type="ORF">HLH28_04665</name>
</gene>
<evidence type="ECO:0000313" key="4">
    <source>
        <dbReference type="Proteomes" id="UP000578030"/>
    </source>
</evidence>
<dbReference type="RefSeq" id="WP_182956093.1">
    <property type="nucleotide sequence ID" value="NZ_JABEQM010000003.1"/>
</dbReference>
<feature type="signal peptide" evidence="2">
    <location>
        <begin position="1"/>
        <end position="23"/>
    </location>
</feature>
<feature type="compositionally biased region" description="Basic and acidic residues" evidence="1">
    <location>
        <begin position="47"/>
        <end position="57"/>
    </location>
</feature>
<accession>A0A7W4PLQ3</accession>